<sequence length="392" mass="44525">MNTIRHLAYRIHDLELEPFIDTIPDVLWSTSERRRQYDGQIHRLINDSGSRLLMRIQSFGQGCFSDIIPIEVAKRRKISYYKLIWALGSLSTPEKPIQMQLPSVIDPEVFSYYISADGVRAWATLCASKDLRDSALKHLRVMSESVAANDHWTFGPLHELAKTYNFGVDWRTFQSSDIPAEVLSSAVNNSIDIITDRPLQIPLNYLEDIHTLEKIPYRFWATQALLSPPPGHISGHTLAAVQALLDKVVYDNLERFSNTAADLWADEPFHTVVSYWNPQASDGTLPWAVVDYLTIRKYEGAIQKAIHSITFNAWTRLPETILNGCADTPWQFTNLYPTGREDSLTTPVMVAWLLSVLQTEHQYFTPSVIAVAKRAVVKSLEHELESLTGEDL</sequence>
<dbReference type="AlphaFoldDB" id="A0AAD7HXE8"/>
<name>A0AAD7HXE8_9AGAR</name>
<comment type="caution">
    <text evidence="1">The sequence shown here is derived from an EMBL/GenBank/DDBJ whole genome shotgun (WGS) entry which is preliminary data.</text>
</comment>
<keyword evidence="2" id="KW-1185">Reference proteome</keyword>
<dbReference type="EMBL" id="JARKIB010000159">
    <property type="protein sequence ID" value="KAJ7730439.1"/>
    <property type="molecule type" value="Genomic_DNA"/>
</dbReference>
<evidence type="ECO:0000313" key="2">
    <source>
        <dbReference type="Proteomes" id="UP001215598"/>
    </source>
</evidence>
<accession>A0AAD7HXE8</accession>
<dbReference type="Proteomes" id="UP001215598">
    <property type="component" value="Unassembled WGS sequence"/>
</dbReference>
<organism evidence="1 2">
    <name type="scientific">Mycena metata</name>
    <dbReference type="NCBI Taxonomy" id="1033252"/>
    <lineage>
        <taxon>Eukaryota</taxon>
        <taxon>Fungi</taxon>
        <taxon>Dikarya</taxon>
        <taxon>Basidiomycota</taxon>
        <taxon>Agaricomycotina</taxon>
        <taxon>Agaricomycetes</taxon>
        <taxon>Agaricomycetidae</taxon>
        <taxon>Agaricales</taxon>
        <taxon>Marasmiineae</taxon>
        <taxon>Mycenaceae</taxon>
        <taxon>Mycena</taxon>
    </lineage>
</organism>
<reference evidence="1" key="1">
    <citation type="submission" date="2023-03" db="EMBL/GenBank/DDBJ databases">
        <title>Massive genome expansion in bonnet fungi (Mycena s.s.) driven by repeated elements and novel gene families across ecological guilds.</title>
        <authorList>
            <consortium name="Lawrence Berkeley National Laboratory"/>
            <person name="Harder C.B."/>
            <person name="Miyauchi S."/>
            <person name="Viragh M."/>
            <person name="Kuo A."/>
            <person name="Thoen E."/>
            <person name="Andreopoulos B."/>
            <person name="Lu D."/>
            <person name="Skrede I."/>
            <person name="Drula E."/>
            <person name="Henrissat B."/>
            <person name="Morin E."/>
            <person name="Kohler A."/>
            <person name="Barry K."/>
            <person name="LaButti K."/>
            <person name="Morin E."/>
            <person name="Salamov A."/>
            <person name="Lipzen A."/>
            <person name="Mereny Z."/>
            <person name="Hegedus B."/>
            <person name="Baldrian P."/>
            <person name="Stursova M."/>
            <person name="Weitz H."/>
            <person name="Taylor A."/>
            <person name="Grigoriev I.V."/>
            <person name="Nagy L.G."/>
            <person name="Martin F."/>
            <person name="Kauserud H."/>
        </authorList>
    </citation>
    <scope>NUCLEOTIDE SEQUENCE</scope>
    <source>
        <strain evidence="1">CBHHK182m</strain>
    </source>
</reference>
<proteinExistence type="predicted"/>
<protein>
    <submittedName>
        <fullName evidence="1">Uncharacterized protein</fullName>
    </submittedName>
</protein>
<gene>
    <name evidence="1" type="ORF">B0H16DRAFT_1733783</name>
</gene>
<evidence type="ECO:0000313" key="1">
    <source>
        <dbReference type="EMBL" id="KAJ7730439.1"/>
    </source>
</evidence>